<dbReference type="InterPro" id="IPR039279">
    <property type="entry name" value="QRT3-like"/>
</dbReference>
<dbReference type="SUPFAM" id="SSF51126">
    <property type="entry name" value="Pectin lyase-like"/>
    <property type="match status" value="2"/>
</dbReference>
<dbReference type="GO" id="GO:0004650">
    <property type="term" value="F:polygalacturonase activity"/>
    <property type="evidence" value="ECO:0007669"/>
    <property type="project" value="InterPro"/>
</dbReference>
<dbReference type="PANTHER" id="PTHR33928:SF2">
    <property type="entry name" value="PECTATE LYASE SUPERFAMILY PROTEIN DOMAIN-CONTAINING PROTEIN-RELATED"/>
    <property type="match status" value="1"/>
</dbReference>
<organism evidence="3 4">
    <name type="scientific">Malassezia psittaci</name>
    <dbReference type="NCBI Taxonomy" id="1821823"/>
    <lineage>
        <taxon>Eukaryota</taxon>
        <taxon>Fungi</taxon>
        <taxon>Dikarya</taxon>
        <taxon>Basidiomycota</taxon>
        <taxon>Ustilaginomycotina</taxon>
        <taxon>Malasseziomycetes</taxon>
        <taxon>Malasseziales</taxon>
        <taxon>Malasseziaceae</taxon>
        <taxon>Malassezia</taxon>
    </lineage>
</organism>
<feature type="domain" description="Rhamnogalacturonase A/B/Epimerase-like pectate lyase" evidence="2">
    <location>
        <begin position="235"/>
        <end position="307"/>
    </location>
</feature>
<dbReference type="CDD" id="cd23668">
    <property type="entry name" value="GH55_beta13glucanase-like"/>
    <property type="match status" value="1"/>
</dbReference>
<dbReference type="InterPro" id="IPR011050">
    <property type="entry name" value="Pectin_lyase_fold/virulence"/>
</dbReference>
<sequence length="633" mass="70183">MPASSGTGIHHQVSQATVLNNVHFEMIQGKHSNQQGVMMENGSGGFMSNLSFCGGKYGAWVGNQQFTVRNAQFRYCQTAICQHWNWSWTYMNICIEQCEVGIEVKAPMPNQQGVGSLVLTDVNVHQTPVFVQLADTQRSRLILDHITVSQVDAIVQGMGQPDAVLKFPQPTEKYTIGLWIQNPQSRPLPAQDAKNDSQNPRCPVQLQRPPCLVDKQGNWFGQEKPGYLFSDSRQIVSVRDFGAKGDGTTDDQEALQSTIDSHIGSVIYCMFCTDAVPYGIYLLRKTLQIPLGTFIVGEAQPTLLGEGPQFNDARNPRPVVRVGRPGDHGEICICDMMFSTRGPASGAVVVEWNVHETYQGSVAMFDSHIRIGGFCGSELDSTTCSKQKAFEDLPVASFINLHITQQASGYFQNVWIWTADHCLDHDAPEQINVLSTRGILIQAESGPVWMYGTASEHQLLYQYSLDNAQNVLLAMIQTESPYFQGESFPVASQSANTTPLYPDPDCARRYSAAHNKPSREYQASKEDRAMGLHIRSSRNVFVLGAGLYSFFDAYQQDALADHKCQRRICVIDDDQSSSNIWLFSLATVGVEVMLTLNGQDLLHESQYRDGFCSTISLAAIRLESLPDTPVIIL</sequence>
<evidence type="ECO:0000256" key="1">
    <source>
        <dbReference type="SAM" id="MobiDB-lite"/>
    </source>
</evidence>
<dbReference type="Proteomes" id="UP001214628">
    <property type="component" value="Chromosome 1"/>
</dbReference>
<evidence type="ECO:0000313" key="3">
    <source>
        <dbReference type="EMBL" id="WFD42875.1"/>
    </source>
</evidence>
<dbReference type="PANTHER" id="PTHR33928">
    <property type="entry name" value="POLYGALACTURONASE QRT3"/>
    <property type="match status" value="1"/>
</dbReference>
<evidence type="ECO:0000259" key="2">
    <source>
        <dbReference type="Pfam" id="PF12708"/>
    </source>
</evidence>
<feature type="domain" description="Rhamnogalacturonase A/B/Epimerase-like pectate lyase" evidence="2">
    <location>
        <begin position="5"/>
        <end position="103"/>
    </location>
</feature>
<protein>
    <recommendedName>
        <fullName evidence="2">Rhamnogalacturonase A/B/Epimerase-like pectate lyase domain-containing protein</fullName>
    </recommendedName>
</protein>
<gene>
    <name evidence="3" type="ORF">MPSI1_001525</name>
</gene>
<dbReference type="Pfam" id="PF12708">
    <property type="entry name" value="Pect-lyase_RHGA_epim"/>
    <property type="match status" value="2"/>
</dbReference>
<feature type="region of interest" description="Disordered" evidence="1">
    <location>
        <begin position="185"/>
        <end position="207"/>
    </location>
</feature>
<dbReference type="Gene3D" id="2.160.20.10">
    <property type="entry name" value="Single-stranded right-handed beta-helix, Pectin lyase-like"/>
    <property type="match status" value="2"/>
</dbReference>
<accession>A0AAF0F8P6</accession>
<evidence type="ECO:0000313" key="4">
    <source>
        <dbReference type="Proteomes" id="UP001214628"/>
    </source>
</evidence>
<name>A0AAF0F8P6_9BASI</name>
<dbReference type="EMBL" id="CP118375">
    <property type="protein sequence ID" value="WFD42875.1"/>
    <property type="molecule type" value="Genomic_DNA"/>
</dbReference>
<dbReference type="InterPro" id="IPR024535">
    <property type="entry name" value="RHGA/B-epi-like_pectate_lyase"/>
</dbReference>
<reference evidence="3" key="1">
    <citation type="submission" date="2023-02" db="EMBL/GenBank/DDBJ databases">
        <title>Mating type loci evolution in Malassezia.</title>
        <authorList>
            <person name="Coelho M.A."/>
        </authorList>
    </citation>
    <scope>NUCLEOTIDE SEQUENCE</scope>
    <source>
        <strain evidence="3">CBS 14136</strain>
    </source>
</reference>
<dbReference type="InterPro" id="IPR012334">
    <property type="entry name" value="Pectin_lyas_fold"/>
</dbReference>
<proteinExistence type="predicted"/>
<dbReference type="AlphaFoldDB" id="A0AAF0F8P6"/>
<keyword evidence="4" id="KW-1185">Reference proteome</keyword>